<dbReference type="RefSeq" id="WP_072907004.1">
    <property type="nucleotide sequence ID" value="NZ_FQZT01000003.1"/>
</dbReference>
<gene>
    <name evidence="1" type="ORF">SAMN02745165_01332</name>
</gene>
<organism evidence="1 2">
    <name type="scientific">Malonomonas rubra DSM 5091</name>
    <dbReference type="NCBI Taxonomy" id="1122189"/>
    <lineage>
        <taxon>Bacteria</taxon>
        <taxon>Pseudomonadati</taxon>
        <taxon>Thermodesulfobacteriota</taxon>
        <taxon>Desulfuromonadia</taxon>
        <taxon>Desulfuromonadales</taxon>
        <taxon>Geopsychrobacteraceae</taxon>
        <taxon>Malonomonas</taxon>
    </lineage>
</organism>
<evidence type="ECO:0000313" key="1">
    <source>
        <dbReference type="EMBL" id="SHI98516.1"/>
    </source>
</evidence>
<protein>
    <recommendedName>
        <fullName evidence="3">Lipoprotein</fullName>
    </recommendedName>
</protein>
<keyword evidence="2" id="KW-1185">Reference proteome</keyword>
<sequence length="151" mass="17377">MKICLRYLAALAIIFAMTGCISTQYFRERRITTNLDAFNSFSAETQGKVRDGQIDIGFSEMMVYIAWGKADQVFTRTTKQGEATVWAYTGTRIKTESEWVSIPVRVVDRDGHSVIRYRRAWIDRNTEEEYTLARVEFIDGIVSAIEQLSQK</sequence>
<dbReference type="OrthoDB" id="7062014at2"/>
<dbReference type="Proteomes" id="UP000184171">
    <property type="component" value="Unassembled WGS sequence"/>
</dbReference>
<name>A0A1M6FLH6_MALRU</name>
<dbReference type="EMBL" id="FQZT01000003">
    <property type="protein sequence ID" value="SHI98516.1"/>
    <property type="molecule type" value="Genomic_DNA"/>
</dbReference>
<reference evidence="1 2" key="1">
    <citation type="submission" date="2016-11" db="EMBL/GenBank/DDBJ databases">
        <authorList>
            <person name="Jaros S."/>
            <person name="Januszkiewicz K."/>
            <person name="Wedrychowicz H."/>
        </authorList>
    </citation>
    <scope>NUCLEOTIDE SEQUENCE [LARGE SCALE GENOMIC DNA]</scope>
    <source>
        <strain evidence="1 2">DSM 5091</strain>
    </source>
</reference>
<dbReference type="AlphaFoldDB" id="A0A1M6FLH6"/>
<proteinExistence type="predicted"/>
<evidence type="ECO:0000313" key="2">
    <source>
        <dbReference type="Proteomes" id="UP000184171"/>
    </source>
</evidence>
<evidence type="ECO:0008006" key="3">
    <source>
        <dbReference type="Google" id="ProtNLM"/>
    </source>
</evidence>
<dbReference type="PROSITE" id="PS51257">
    <property type="entry name" value="PROKAR_LIPOPROTEIN"/>
    <property type="match status" value="1"/>
</dbReference>
<accession>A0A1M6FLH6</accession>